<evidence type="ECO:0000313" key="3">
    <source>
        <dbReference type="EMBL" id="RYP81869.1"/>
    </source>
</evidence>
<evidence type="ECO:0000256" key="2">
    <source>
        <dbReference type="SAM" id="Phobius"/>
    </source>
</evidence>
<keyword evidence="2" id="KW-0812">Transmembrane</keyword>
<accession>A0A4V1XY35</accession>
<feature type="compositionally biased region" description="Low complexity" evidence="1">
    <location>
        <begin position="158"/>
        <end position="167"/>
    </location>
</feature>
<feature type="region of interest" description="Disordered" evidence="1">
    <location>
        <begin position="30"/>
        <end position="59"/>
    </location>
</feature>
<dbReference type="RefSeq" id="WP_134720800.1">
    <property type="nucleotide sequence ID" value="NZ_SDKM01000058.1"/>
</dbReference>
<evidence type="ECO:0000313" key="4">
    <source>
        <dbReference type="Proteomes" id="UP000295198"/>
    </source>
</evidence>
<feature type="compositionally biased region" description="Pro residues" evidence="1">
    <location>
        <begin position="168"/>
        <end position="178"/>
    </location>
</feature>
<proteinExistence type="predicted"/>
<sequence length="249" mass="25077">MIERLEADSPEVQRFLAELAALPETTVPAPSPALASLLGDATFPQGPGAGEDTSGADDPDATVVRLADAASTRAHHPRGRRLTGWMIAAVAAAALLVTATGTGLAAAANELPSPLQDAIADFSEHHLPFQVPHSTDGERGGAPGVEKTPLVVVPQPAPRTWTWRTPPRSGPPRQPSEPSPQDEVTETPSASGSASPSPSTSPSETPSAGQPSDGASPPQDPATPPGTDVSPSPSPGPSLDPSPGVAPTG</sequence>
<dbReference type="EMBL" id="SDKM01000058">
    <property type="protein sequence ID" value="RYP81869.1"/>
    <property type="molecule type" value="Genomic_DNA"/>
</dbReference>
<comment type="caution">
    <text evidence="3">The sequence shown here is derived from an EMBL/GenBank/DDBJ whole genome shotgun (WGS) entry which is preliminary data.</text>
</comment>
<gene>
    <name evidence="3" type="ORF">EKO23_22875</name>
</gene>
<keyword evidence="2" id="KW-0472">Membrane</keyword>
<protein>
    <submittedName>
        <fullName evidence="3">Uncharacterized protein</fullName>
    </submittedName>
</protein>
<organism evidence="3 4">
    <name type="scientific">Nocardioides guangzhouensis</name>
    <dbReference type="NCBI Taxonomy" id="2497878"/>
    <lineage>
        <taxon>Bacteria</taxon>
        <taxon>Bacillati</taxon>
        <taxon>Actinomycetota</taxon>
        <taxon>Actinomycetes</taxon>
        <taxon>Propionibacteriales</taxon>
        <taxon>Nocardioidaceae</taxon>
        <taxon>Nocardioides</taxon>
    </lineage>
</organism>
<feature type="transmembrane region" description="Helical" evidence="2">
    <location>
        <begin position="82"/>
        <end position="107"/>
    </location>
</feature>
<reference evidence="3 4" key="1">
    <citation type="submission" date="2019-01" db="EMBL/GenBank/DDBJ databases">
        <title>Nocardioides guangzhouensis sp. nov., an actinobacterium isolated from soil.</title>
        <authorList>
            <person name="Fu Y."/>
            <person name="Cai Y."/>
            <person name="Lin Z."/>
            <person name="Chen P."/>
        </authorList>
    </citation>
    <scope>NUCLEOTIDE SEQUENCE [LARGE SCALE GENOMIC DNA]</scope>
    <source>
        <strain evidence="3 4">130</strain>
    </source>
</reference>
<evidence type="ECO:0000256" key="1">
    <source>
        <dbReference type="SAM" id="MobiDB-lite"/>
    </source>
</evidence>
<dbReference type="AlphaFoldDB" id="A0A4V1XY35"/>
<keyword evidence="2" id="KW-1133">Transmembrane helix</keyword>
<feature type="compositionally biased region" description="Low complexity" evidence="1">
    <location>
        <begin position="186"/>
        <end position="209"/>
    </location>
</feature>
<dbReference type="Proteomes" id="UP000295198">
    <property type="component" value="Unassembled WGS sequence"/>
</dbReference>
<name>A0A4V1XY35_9ACTN</name>
<feature type="region of interest" description="Disordered" evidence="1">
    <location>
        <begin position="128"/>
        <end position="249"/>
    </location>
</feature>
<keyword evidence="4" id="KW-1185">Reference proteome</keyword>